<dbReference type="SUPFAM" id="SSF88946">
    <property type="entry name" value="Sigma2 domain of RNA polymerase sigma factors"/>
    <property type="match status" value="1"/>
</dbReference>
<dbReference type="InterPro" id="IPR007627">
    <property type="entry name" value="RNA_pol_sigma70_r2"/>
</dbReference>
<dbReference type="Pfam" id="PF04542">
    <property type="entry name" value="Sigma70_r2"/>
    <property type="match status" value="1"/>
</dbReference>
<dbReference type="InterPro" id="IPR039425">
    <property type="entry name" value="RNA_pol_sigma-70-like"/>
</dbReference>
<evidence type="ECO:0008006" key="10">
    <source>
        <dbReference type="Google" id="ProtNLM"/>
    </source>
</evidence>
<comment type="caution">
    <text evidence="8">The sequence shown here is derived from an EMBL/GenBank/DDBJ whole genome shotgun (WGS) entry which is preliminary data.</text>
</comment>
<protein>
    <recommendedName>
        <fullName evidence="10">RNA polymerase subunit sigma-24</fullName>
    </recommendedName>
</protein>
<dbReference type="PANTHER" id="PTHR43133">
    <property type="entry name" value="RNA POLYMERASE ECF-TYPE SIGMA FACTO"/>
    <property type="match status" value="1"/>
</dbReference>
<dbReference type="GO" id="GO:0003677">
    <property type="term" value="F:DNA binding"/>
    <property type="evidence" value="ECO:0007669"/>
    <property type="project" value="UniProtKB-KW"/>
</dbReference>
<name>A0A2A4X2S3_9GAMM</name>
<evidence type="ECO:0000313" key="8">
    <source>
        <dbReference type="EMBL" id="PCI76355.1"/>
    </source>
</evidence>
<dbReference type="Proteomes" id="UP000218767">
    <property type="component" value="Unassembled WGS sequence"/>
</dbReference>
<comment type="similarity">
    <text evidence="1">Belongs to the sigma-70 factor family. ECF subfamily.</text>
</comment>
<evidence type="ECO:0000259" key="7">
    <source>
        <dbReference type="Pfam" id="PF08281"/>
    </source>
</evidence>
<sequence length="161" mass="18432">MRFSFNQLERLFSSHQHEFFVAALSITRNGAAAEDVVHDALLAVASLQTQPDNLKAYVYRVIRNKALLQIKQAQRLDTSGLDLDHIDRLSMNELSAEERVFIEQALEKITTLQSNQQQVLLLKFFADLSFKDIAAIMDSSINTVSSWYRRGLQQLQEKCDE</sequence>
<reference evidence="9" key="1">
    <citation type="submission" date="2017-08" db="EMBL/GenBank/DDBJ databases">
        <title>A dynamic microbial community with high functional redundancy inhabits the cold, oxic subseafloor aquifer.</title>
        <authorList>
            <person name="Tully B.J."/>
            <person name="Wheat C.G."/>
            <person name="Glazer B.T."/>
            <person name="Huber J.A."/>
        </authorList>
    </citation>
    <scope>NUCLEOTIDE SEQUENCE [LARGE SCALE GENOMIC DNA]</scope>
</reference>
<dbReference type="NCBIfam" id="TIGR02937">
    <property type="entry name" value="sigma70-ECF"/>
    <property type="match status" value="1"/>
</dbReference>
<keyword evidence="3" id="KW-0731">Sigma factor</keyword>
<evidence type="ECO:0000256" key="5">
    <source>
        <dbReference type="ARBA" id="ARBA00023163"/>
    </source>
</evidence>
<keyword evidence="4" id="KW-0238">DNA-binding</keyword>
<feature type="domain" description="RNA polymerase sigma-70 region 2" evidence="6">
    <location>
        <begin position="11"/>
        <end position="75"/>
    </location>
</feature>
<evidence type="ECO:0000259" key="6">
    <source>
        <dbReference type="Pfam" id="PF04542"/>
    </source>
</evidence>
<keyword evidence="2" id="KW-0805">Transcription regulation</keyword>
<accession>A0A2A4X2S3</accession>
<evidence type="ECO:0000256" key="3">
    <source>
        <dbReference type="ARBA" id="ARBA00023082"/>
    </source>
</evidence>
<dbReference type="Gene3D" id="1.10.1740.10">
    <property type="match status" value="1"/>
</dbReference>
<feature type="domain" description="RNA polymerase sigma factor 70 region 4 type 2" evidence="7">
    <location>
        <begin position="104"/>
        <end position="155"/>
    </location>
</feature>
<dbReference type="CDD" id="cd06171">
    <property type="entry name" value="Sigma70_r4"/>
    <property type="match status" value="1"/>
</dbReference>
<evidence type="ECO:0000313" key="9">
    <source>
        <dbReference type="Proteomes" id="UP000218767"/>
    </source>
</evidence>
<dbReference type="GO" id="GO:0016987">
    <property type="term" value="F:sigma factor activity"/>
    <property type="evidence" value="ECO:0007669"/>
    <property type="project" value="UniProtKB-KW"/>
</dbReference>
<dbReference type="Gene3D" id="1.10.10.10">
    <property type="entry name" value="Winged helix-like DNA-binding domain superfamily/Winged helix DNA-binding domain"/>
    <property type="match status" value="1"/>
</dbReference>
<dbReference type="Pfam" id="PF08281">
    <property type="entry name" value="Sigma70_r4_2"/>
    <property type="match status" value="1"/>
</dbReference>
<dbReference type="PANTHER" id="PTHR43133:SF8">
    <property type="entry name" value="RNA POLYMERASE SIGMA FACTOR HI_1459-RELATED"/>
    <property type="match status" value="1"/>
</dbReference>
<dbReference type="SUPFAM" id="SSF88659">
    <property type="entry name" value="Sigma3 and sigma4 domains of RNA polymerase sigma factors"/>
    <property type="match status" value="1"/>
</dbReference>
<evidence type="ECO:0000256" key="4">
    <source>
        <dbReference type="ARBA" id="ARBA00023125"/>
    </source>
</evidence>
<evidence type="ECO:0000256" key="1">
    <source>
        <dbReference type="ARBA" id="ARBA00010641"/>
    </source>
</evidence>
<dbReference type="InterPro" id="IPR013249">
    <property type="entry name" value="RNA_pol_sigma70_r4_t2"/>
</dbReference>
<evidence type="ECO:0000256" key="2">
    <source>
        <dbReference type="ARBA" id="ARBA00023015"/>
    </source>
</evidence>
<dbReference type="AlphaFoldDB" id="A0A2A4X2S3"/>
<dbReference type="InterPro" id="IPR036388">
    <property type="entry name" value="WH-like_DNA-bd_sf"/>
</dbReference>
<keyword evidence="5" id="KW-0804">Transcription</keyword>
<proteinExistence type="inferred from homology"/>
<dbReference type="InterPro" id="IPR013325">
    <property type="entry name" value="RNA_pol_sigma_r2"/>
</dbReference>
<dbReference type="InterPro" id="IPR014284">
    <property type="entry name" value="RNA_pol_sigma-70_dom"/>
</dbReference>
<dbReference type="GO" id="GO:0006352">
    <property type="term" value="P:DNA-templated transcription initiation"/>
    <property type="evidence" value="ECO:0007669"/>
    <property type="project" value="InterPro"/>
</dbReference>
<gene>
    <name evidence="8" type="ORF">COB20_10830</name>
</gene>
<dbReference type="EMBL" id="NVUL01000058">
    <property type="protein sequence ID" value="PCI76355.1"/>
    <property type="molecule type" value="Genomic_DNA"/>
</dbReference>
<organism evidence="8 9">
    <name type="scientific">SAR86 cluster bacterium</name>
    <dbReference type="NCBI Taxonomy" id="2030880"/>
    <lineage>
        <taxon>Bacteria</taxon>
        <taxon>Pseudomonadati</taxon>
        <taxon>Pseudomonadota</taxon>
        <taxon>Gammaproteobacteria</taxon>
        <taxon>SAR86 cluster</taxon>
    </lineage>
</organism>
<dbReference type="InterPro" id="IPR013324">
    <property type="entry name" value="RNA_pol_sigma_r3/r4-like"/>
</dbReference>